<dbReference type="InterPro" id="IPR003741">
    <property type="entry name" value="LUD_dom"/>
</dbReference>
<organism evidence="3 4">
    <name type="scientific">Wenyingzhuangia fucanilytica</name>
    <dbReference type="NCBI Taxonomy" id="1790137"/>
    <lineage>
        <taxon>Bacteria</taxon>
        <taxon>Pseudomonadati</taxon>
        <taxon>Bacteroidota</taxon>
        <taxon>Flavobacteriia</taxon>
        <taxon>Flavobacteriales</taxon>
        <taxon>Flavobacteriaceae</taxon>
        <taxon>Wenyingzhuangia</taxon>
    </lineage>
</organism>
<dbReference type="Proteomes" id="UP000092967">
    <property type="component" value="Chromosome"/>
</dbReference>
<dbReference type="OrthoDB" id="1425114at2"/>
<evidence type="ECO:0000313" key="3">
    <source>
        <dbReference type="EMBL" id="ANW95255.1"/>
    </source>
</evidence>
<protein>
    <recommendedName>
        <fullName evidence="2">LUD domain-containing protein</fullName>
    </recommendedName>
</protein>
<feature type="domain" description="LUD" evidence="2">
    <location>
        <begin position="98"/>
        <end position="194"/>
    </location>
</feature>
<dbReference type="Gene3D" id="3.40.50.10420">
    <property type="entry name" value="NagB/RpiA/CoA transferase-like"/>
    <property type="match status" value="1"/>
</dbReference>
<dbReference type="SUPFAM" id="SSF100950">
    <property type="entry name" value="NagB/RpiA/CoA transferase-like"/>
    <property type="match status" value="1"/>
</dbReference>
<feature type="region of interest" description="Disordered" evidence="1">
    <location>
        <begin position="1"/>
        <end position="20"/>
    </location>
</feature>
<name>A0A1B1Y3A3_9FLAO</name>
<dbReference type="RefSeq" id="WP_068824360.1">
    <property type="nucleotide sequence ID" value="NZ_CP014224.1"/>
</dbReference>
<sequence length="197" mass="22406">MGLFDKLFKNSKSKPSSKDKKINEHPVVLSLDDLFVHNFINKGGKFLYCISENEALEIFIRILKENDWDQVSCITPKLIEFSNKTKTPISTSNYNSPFFTTCEHLVADSGNIMLSSNQISEMRLAELNNNFIVMATTSQIVKNMGEGLTGIKTNCKHKIPTNICDIRNYGNDEKKETFMNYGLSNCKNTYLILIEDL</sequence>
<gene>
    <name evidence="3" type="ORF">AXE80_02675</name>
</gene>
<dbReference type="Pfam" id="PF02589">
    <property type="entry name" value="LUD_dom"/>
    <property type="match status" value="1"/>
</dbReference>
<dbReference type="KEGG" id="wfu:AXE80_02675"/>
<dbReference type="STRING" id="1790137.AXE80_02675"/>
<evidence type="ECO:0000313" key="4">
    <source>
        <dbReference type="Proteomes" id="UP000092967"/>
    </source>
</evidence>
<dbReference type="InterPro" id="IPR024185">
    <property type="entry name" value="FTHF_cligase-like_sf"/>
</dbReference>
<evidence type="ECO:0000259" key="2">
    <source>
        <dbReference type="Pfam" id="PF02589"/>
    </source>
</evidence>
<reference evidence="3 4" key="1">
    <citation type="submission" date="2016-02" db="EMBL/GenBank/DDBJ databases">
        <authorList>
            <person name="Wen L."/>
            <person name="He K."/>
            <person name="Yang H."/>
        </authorList>
    </citation>
    <scope>NUCLEOTIDE SEQUENCE [LARGE SCALE GENOMIC DNA]</scope>
    <source>
        <strain evidence="3 4">CZ1127</strain>
    </source>
</reference>
<dbReference type="AlphaFoldDB" id="A0A1B1Y3A3"/>
<dbReference type="EMBL" id="CP014224">
    <property type="protein sequence ID" value="ANW95255.1"/>
    <property type="molecule type" value="Genomic_DNA"/>
</dbReference>
<accession>A0A1B1Y3A3</accession>
<dbReference type="InterPro" id="IPR037171">
    <property type="entry name" value="NagB/RpiA_transferase-like"/>
</dbReference>
<proteinExistence type="predicted"/>
<keyword evidence="4" id="KW-1185">Reference proteome</keyword>
<evidence type="ECO:0000256" key="1">
    <source>
        <dbReference type="SAM" id="MobiDB-lite"/>
    </source>
</evidence>